<name>A0A267EEE2_9PLAT</name>
<protein>
    <recommendedName>
        <fullName evidence="2">PEHE domain-containing protein</fullName>
    </recommendedName>
</protein>
<dbReference type="AlphaFoldDB" id="A0A267EEE2"/>
<dbReference type="InterPro" id="IPR029332">
    <property type="entry name" value="PEHE_dom"/>
</dbReference>
<dbReference type="GO" id="GO:1902562">
    <property type="term" value="C:H4 histone acetyltransferase complex"/>
    <property type="evidence" value="ECO:0007669"/>
    <property type="project" value="UniProtKB-ARBA"/>
</dbReference>
<organism evidence="3 4">
    <name type="scientific">Macrostomum lignano</name>
    <dbReference type="NCBI Taxonomy" id="282301"/>
    <lineage>
        <taxon>Eukaryota</taxon>
        <taxon>Metazoa</taxon>
        <taxon>Spiralia</taxon>
        <taxon>Lophotrochozoa</taxon>
        <taxon>Platyhelminthes</taxon>
        <taxon>Rhabditophora</taxon>
        <taxon>Macrostomorpha</taxon>
        <taxon>Macrostomida</taxon>
        <taxon>Macrostomidae</taxon>
        <taxon>Macrostomum</taxon>
    </lineage>
</organism>
<reference evidence="3 4" key="1">
    <citation type="submission" date="2017-06" db="EMBL/GenBank/DDBJ databases">
        <title>A platform for efficient transgenesis in Macrostomum lignano, a flatworm model organism for stem cell research.</title>
        <authorList>
            <person name="Berezikov E."/>
        </authorList>
    </citation>
    <scope>NUCLEOTIDE SEQUENCE [LARGE SCALE GENOMIC DNA]</scope>
    <source>
        <strain evidence="3">DV1</strain>
        <tissue evidence="3">Whole organism</tissue>
    </source>
</reference>
<feature type="non-terminal residue" evidence="3">
    <location>
        <position position="1"/>
    </location>
</feature>
<dbReference type="SMART" id="SM01300">
    <property type="entry name" value="PEHE"/>
    <property type="match status" value="1"/>
</dbReference>
<accession>A0A267EEE2</accession>
<feature type="compositionally biased region" description="Low complexity" evidence="1">
    <location>
        <begin position="315"/>
        <end position="360"/>
    </location>
</feature>
<feature type="compositionally biased region" description="Basic residues" evidence="1">
    <location>
        <begin position="193"/>
        <end position="210"/>
    </location>
</feature>
<evidence type="ECO:0000313" key="4">
    <source>
        <dbReference type="Proteomes" id="UP000215902"/>
    </source>
</evidence>
<evidence type="ECO:0000256" key="1">
    <source>
        <dbReference type="SAM" id="MobiDB-lite"/>
    </source>
</evidence>
<feature type="compositionally biased region" description="Low complexity" evidence="1">
    <location>
        <begin position="221"/>
        <end position="244"/>
    </location>
</feature>
<comment type="caution">
    <text evidence="3">The sequence shown here is derived from an EMBL/GenBank/DDBJ whole genome shotgun (WGS) entry which is preliminary data.</text>
</comment>
<keyword evidence="4" id="KW-1185">Reference proteome</keyword>
<dbReference type="EMBL" id="NIVC01002286">
    <property type="protein sequence ID" value="PAA59219.1"/>
    <property type="molecule type" value="Genomic_DNA"/>
</dbReference>
<feature type="region of interest" description="Disordered" evidence="1">
    <location>
        <begin position="310"/>
        <end position="378"/>
    </location>
</feature>
<feature type="domain" description="PEHE" evidence="2">
    <location>
        <begin position="250"/>
        <end position="378"/>
    </location>
</feature>
<evidence type="ECO:0000259" key="2">
    <source>
        <dbReference type="SMART" id="SM01300"/>
    </source>
</evidence>
<dbReference type="Proteomes" id="UP000215902">
    <property type="component" value="Unassembled WGS sequence"/>
</dbReference>
<evidence type="ECO:0000313" key="3">
    <source>
        <dbReference type="EMBL" id="PAA59219.1"/>
    </source>
</evidence>
<feature type="region of interest" description="Disordered" evidence="1">
    <location>
        <begin position="193"/>
        <end position="271"/>
    </location>
</feature>
<proteinExistence type="predicted"/>
<sequence length="378" mass="40562">VLAKPDSLLTRMALVVKAQFLSQPTLASPTAKEVASMMETAIATPEPPISTDSDYWDGEMVEASTGSMTVEAVTSMSPDISEDSHQAVQQVEEAADPESDNSAVLLQAWSSYHHCSRQINNLERLAKSLLESEQCEQQQQLVSSSGRVPLAQRPAESAVSLTAFSADGLSASNSVVADAKAAKECQLLKKKRKRHSWCPSSHRRRQRRSRPHEGKQRLRNRSLSQSSSIASGSSSSAKPSLPRLAARREISTPSWKVLDSPTPGKGEVDSSDWADVEDLSNAAYAKRHRRKEAAERRIVIAIPTAAAGHLRGRRSSISAVSTASSNSSGSSSSSTTGLRRSLPNPSAATAASGASACPPARRNPGYKPRRFPLDEDPV</sequence>
<gene>
    <name evidence="3" type="ORF">BOX15_Mlig017643g1</name>
</gene>